<dbReference type="CDD" id="cd00180">
    <property type="entry name" value="PKc"/>
    <property type="match status" value="1"/>
</dbReference>
<evidence type="ECO:0000256" key="8">
    <source>
        <dbReference type="ARBA" id="ARBA00049299"/>
    </source>
</evidence>
<comment type="catalytic activity">
    <reaction evidence="9">
        <text>L-tyrosyl-[protein] + ATP = O-phospho-L-tyrosyl-[protein] + ADP + H(+)</text>
        <dbReference type="Rhea" id="RHEA:10596"/>
        <dbReference type="Rhea" id="RHEA-COMP:10136"/>
        <dbReference type="Rhea" id="RHEA-COMP:20101"/>
        <dbReference type="ChEBI" id="CHEBI:15378"/>
        <dbReference type="ChEBI" id="CHEBI:30616"/>
        <dbReference type="ChEBI" id="CHEBI:46858"/>
        <dbReference type="ChEBI" id="CHEBI:61978"/>
        <dbReference type="ChEBI" id="CHEBI:456216"/>
        <dbReference type="EC" id="2.7.12.2"/>
    </reaction>
</comment>
<evidence type="ECO:0000256" key="9">
    <source>
        <dbReference type="ARBA" id="ARBA00051693"/>
    </source>
</evidence>
<accession>A0A7S3LL57</accession>
<feature type="domain" description="Protein kinase" evidence="11">
    <location>
        <begin position="116"/>
        <end position="510"/>
    </location>
</feature>
<dbReference type="InterPro" id="IPR008271">
    <property type="entry name" value="Ser/Thr_kinase_AS"/>
</dbReference>
<evidence type="ECO:0000256" key="7">
    <source>
        <dbReference type="ARBA" id="ARBA00049014"/>
    </source>
</evidence>
<organism evidence="12">
    <name type="scientific">Aplanochytrium stocchinoi</name>
    <dbReference type="NCBI Taxonomy" id="215587"/>
    <lineage>
        <taxon>Eukaryota</taxon>
        <taxon>Sar</taxon>
        <taxon>Stramenopiles</taxon>
        <taxon>Bigyra</taxon>
        <taxon>Labyrinthulomycetes</taxon>
        <taxon>Thraustochytrida</taxon>
        <taxon>Thraustochytriidae</taxon>
        <taxon>Aplanochytrium</taxon>
    </lineage>
</organism>
<dbReference type="Pfam" id="PF00069">
    <property type="entry name" value="Pkinase"/>
    <property type="match status" value="1"/>
</dbReference>
<feature type="region of interest" description="Disordered" evidence="10">
    <location>
        <begin position="13"/>
        <end position="77"/>
    </location>
</feature>
<keyword evidence="4" id="KW-0067">ATP-binding</keyword>
<protein>
    <recommendedName>
        <fullName evidence="6">mitogen-activated protein kinase kinase</fullName>
        <ecNumber evidence="6">2.7.12.2</ecNumber>
    </recommendedName>
</protein>
<comment type="catalytic activity">
    <reaction evidence="7">
        <text>L-seryl-[protein] + ATP = O-phospho-L-seryl-[protein] + ADP + H(+)</text>
        <dbReference type="Rhea" id="RHEA:17989"/>
        <dbReference type="Rhea" id="RHEA-COMP:9863"/>
        <dbReference type="Rhea" id="RHEA-COMP:11604"/>
        <dbReference type="ChEBI" id="CHEBI:15378"/>
        <dbReference type="ChEBI" id="CHEBI:29999"/>
        <dbReference type="ChEBI" id="CHEBI:30616"/>
        <dbReference type="ChEBI" id="CHEBI:83421"/>
        <dbReference type="ChEBI" id="CHEBI:456216"/>
        <dbReference type="EC" id="2.7.12.2"/>
    </reaction>
</comment>
<keyword evidence="3" id="KW-0418">Kinase</keyword>
<dbReference type="InterPro" id="IPR011009">
    <property type="entry name" value="Kinase-like_dom_sf"/>
</dbReference>
<keyword evidence="1" id="KW-0808">Transferase</keyword>
<dbReference type="GO" id="GO:0004708">
    <property type="term" value="F:MAP kinase kinase activity"/>
    <property type="evidence" value="ECO:0007669"/>
    <property type="project" value="UniProtKB-EC"/>
</dbReference>
<dbReference type="SUPFAM" id="SSF56112">
    <property type="entry name" value="Protein kinase-like (PK-like)"/>
    <property type="match status" value="1"/>
</dbReference>
<evidence type="ECO:0000256" key="4">
    <source>
        <dbReference type="ARBA" id="ARBA00022840"/>
    </source>
</evidence>
<dbReference type="EMBL" id="HBIN01006975">
    <property type="protein sequence ID" value="CAE0434816.1"/>
    <property type="molecule type" value="Transcribed_RNA"/>
</dbReference>
<evidence type="ECO:0000256" key="10">
    <source>
        <dbReference type="SAM" id="MobiDB-lite"/>
    </source>
</evidence>
<gene>
    <name evidence="12" type="ORF">ASTO00021_LOCUS5112</name>
</gene>
<dbReference type="PROSITE" id="PS00108">
    <property type="entry name" value="PROTEIN_KINASE_ST"/>
    <property type="match status" value="1"/>
</dbReference>
<sequence length="612" mass="70059">MFANLQNIVKKALESKRIDNSDGNDDTKKVHDHDELSESDQLQQGEHKINPQSGEVNRARAEQNGGSELEESSFGDDEITIDHGGFVEDSSFIIEILRNSLELEVAANVPPKSAWLKEIELFGSGRNGAIPLCEIVEHGDHSELPDMPKNIVVKSINIRQDIECIRNEIEHNRELGIDFVDQNWKDVLQEVVEDGGMEYNERYTQLRKVWHEVKVLQKFRASDYLVNFLLAFFEGDAVHICLEPCERSLNQLGGTVGLRHVQSIAAPVLLGLDALHRENIVHFDIKPSNILIDSFGKVRICDFDASALFDEENCKKCSDSYGTTILYTSPETAAYYFAPDYFDTSIFQIFNVKDSVANDIGKTDMWSLAVTLLEVYTGTTPFTYRTGFRGGEGEIKAEILKYYTNYSKMDHDDSECPTSLYTYMKAKDYKNREVLPQHEYSSPTTLLFYKHMRERIEEKMSVWVNSFEAEGRGFWHGRKWTTFQAFVTECLMFDYKLRPSALTAINHSFFSDYTEPQGRGFLLGLLDRLEVPKRGNGPTESSEYRELEIVPSQNEREMETDELTHRREMEMIITDNSIVPAATPSQIDKPERLGLSITQRIKFFNRVGPIIY</sequence>
<evidence type="ECO:0000256" key="3">
    <source>
        <dbReference type="ARBA" id="ARBA00022777"/>
    </source>
</evidence>
<name>A0A7S3LL57_9STRA</name>
<comment type="catalytic activity">
    <reaction evidence="8">
        <text>L-threonyl-[protein] + ATP = O-phospho-L-threonyl-[protein] + ADP + H(+)</text>
        <dbReference type="Rhea" id="RHEA:46608"/>
        <dbReference type="Rhea" id="RHEA-COMP:11060"/>
        <dbReference type="Rhea" id="RHEA-COMP:11605"/>
        <dbReference type="ChEBI" id="CHEBI:15378"/>
        <dbReference type="ChEBI" id="CHEBI:30013"/>
        <dbReference type="ChEBI" id="CHEBI:30616"/>
        <dbReference type="ChEBI" id="CHEBI:61977"/>
        <dbReference type="ChEBI" id="CHEBI:456216"/>
        <dbReference type="EC" id="2.7.12.2"/>
    </reaction>
</comment>
<proteinExistence type="inferred from homology"/>
<evidence type="ECO:0000256" key="6">
    <source>
        <dbReference type="ARBA" id="ARBA00038999"/>
    </source>
</evidence>
<dbReference type="PROSITE" id="PS50011">
    <property type="entry name" value="PROTEIN_KINASE_DOM"/>
    <property type="match status" value="1"/>
</dbReference>
<evidence type="ECO:0000259" key="11">
    <source>
        <dbReference type="PROSITE" id="PS50011"/>
    </source>
</evidence>
<dbReference type="SMART" id="SM00220">
    <property type="entry name" value="S_TKc"/>
    <property type="match status" value="1"/>
</dbReference>
<dbReference type="InterPro" id="IPR000719">
    <property type="entry name" value="Prot_kinase_dom"/>
</dbReference>
<dbReference type="PANTHER" id="PTHR48013:SF9">
    <property type="entry name" value="DUAL SPECIFICITY MITOGEN-ACTIVATED PROTEIN KINASE KINASE 5"/>
    <property type="match status" value="1"/>
</dbReference>
<evidence type="ECO:0000256" key="5">
    <source>
        <dbReference type="ARBA" id="ARBA00038035"/>
    </source>
</evidence>
<evidence type="ECO:0000256" key="1">
    <source>
        <dbReference type="ARBA" id="ARBA00022679"/>
    </source>
</evidence>
<feature type="compositionally biased region" description="Acidic residues" evidence="10">
    <location>
        <begin position="68"/>
        <end position="77"/>
    </location>
</feature>
<dbReference type="AlphaFoldDB" id="A0A7S3LL57"/>
<dbReference type="EC" id="2.7.12.2" evidence="6"/>
<keyword evidence="2" id="KW-0547">Nucleotide-binding</keyword>
<dbReference type="PANTHER" id="PTHR48013">
    <property type="entry name" value="DUAL SPECIFICITY MITOGEN-ACTIVATED PROTEIN KINASE KINASE 5-RELATED"/>
    <property type="match status" value="1"/>
</dbReference>
<evidence type="ECO:0000256" key="2">
    <source>
        <dbReference type="ARBA" id="ARBA00022741"/>
    </source>
</evidence>
<feature type="compositionally biased region" description="Basic and acidic residues" evidence="10">
    <location>
        <begin position="13"/>
        <end position="36"/>
    </location>
</feature>
<dbReference type="Gene3D" id="1.10.510.10">
    <property type="entry name" value="Transferase(Phosphotransferase) domain 1"/>
    <property type="match status" value="1"/>
</dbReference>
<reference evidence="12" key="1">
    <citation type="submission" date="2021-01" db="EMBL/GenBank/DDBJ databases">
        <authorList>
            <person name="Corre E."/>
            <person name="Pelletier E."/>
            <person name="Niang G."/>
            <person name="Scheremetjew M."/>
            <person name="Finn R."/>
            <person name="Kale V."/>
            <person name="Holt S."/>
            <person name="Cochrane G."/>
            <person name="Meng A."/>
            <person name="Brown T."/>
            <person name="Cohen L."/>
        </authorList>
    </citation>
    <scope>NUCLEOTIDE SEQUENCE</scope>
    <source>
        <strain evidence="12">GSBS06</strain>
    </source>
</reference>
<evidence type="ECO:0000313" key="12">
    <source>
        <dbReference type="EMBL" id="CAE0434816.1"/>
    </source>
</evidence>
<dbReference type="GO" id="GO:0005524">
    <property type="term" value="F:ATP binding"/>
    <property type="evidence" value="ECO:0007669"/>
    <property type="project" value="UniProtKB-KW"/>
</dbReference>
<comment type="similarity">
    <text evidence="5">Belongs to the protein kinase superfamily. STE Ser/Thr protein kinase family. MAP kinase kinase subfamily.</text>
</comment>
<feature type="compositionally biased region" description="Polar residues" evidence="10">
    <location>
        <begin position="39"/>
        <end position="55"/>
    </location>
</feature>